<dbReference type="InParanoid" id="A0A068V7T7"/>
<dbReference type="GO" id="GO:0003677">
    <property type="term" value="F:DNA binding"/>
    <property type="evidence" value="ECO:0007669"/>
    <property type="project" value="InterPro"/>
</dbReference>
<keyword evidence="2" id="KW-1185">Reference proteome</keyword>
<dbReference type="GO" id="GO:0009725">
    <property type="term" value="P:response to hormone"/>
    <property type="evidence" value="ECO:0007669"/>
    <property type="project" value="InterPro"/>
</dbReference>
<protein>
    <submittedName>
        <fullName evidence="1">Uncharacterized protein</fullName>
    </submittedName>
</protein>
<dbReference type="Gramene" id="CDP16569">
    <property type="protein sequence ID" value="CDP16569"/>
    <property type="gene ID" value="GSCOC_T00018971001"/>
</dbReference>
<name>A0A068V7T7_COFCA</name>
<organism evidence="1 2">
    <name type="scientific">Coffea canephora</name>
    <name type="common">Robusta coffee</name>
    <dbReference type="NCBI Taxonomy" id="49390"/>
    <lineage>
        <taxon>Eukaryota</taxon>
        <taxon>Viridiplantae</taxon>
        <taxon>Streptophyta</taxon>
        <taxon>Embryophyta</taxon>
        <taxon>Tracheophyta</taxon>
        <taxon>Spermatophyta</taxon>
        <taxon>Magnoliopsida</taxon>
        <taxon>eudicotyledons</taxon>
        <taxon>Gunneridae</taxon>
        <taxon>Pentapetalae</taxon>
        <taxon>asterids</taxon>
        <taxon>lamiids</taxon>
        <taxon>Gentianales</taxon>
        <taxon>Rubiaceae</taxon>
        <taxon>Ixoroideae</taxon>
        <taxon>Gardenieae complex</taxon>
        <taxon>Bertiereae - Coffeeae clade</taxon>
        <taxon>Coffeeae</taxon>
        <taxon>Coffea</taxon>
    </lineage>
</organism>
<accession>A0A068V7T7</accession>
<dbReference type="OrthoDB" id="2016915at2759"/>
<dbReference type="Proteomes" id="UP000295252">
    <property type="component" value="Chromosome V"/>
</dbReference>
<dbReference type="InterPro" id="IPR044835">
    <property type="entry name" value="ARF_plant"/>
</dbReference>
<dbReference type="GO" id="GO:0006355">
    <property type="term" value="P:regulation of DNA-templated transcription"/>
    <property type="evidence" value="ECO:0007669"/>
    <property type="project" value="InterPro"/>
</dbReference>
<dbReference type="PANTHER" id="PTHR31384:SF79">
    <property type="entry name" value="AUXIN RESPONSE FACTOR 2"/>
    <property type="match status" value="1"/>
</dbReference>
<dbReference type="AlphaFoldDB" id="A0A068V7T7"/>
<dbReference type="EMBL" id="HG739216">
    <property type="protein sequence ID" value="CDP16569.1"/>
    <property type="molecule type" value="Genomic_DNA"/>
</dbReference>
<proteinExistence type="predicted"/>
<evidence type="ECO:0000313" key="2">
    <source>
        <dbReference type="Proteomes" id="UP000295252"/>
    </source>
</evidence>
<gene>
    <name evidence="1" type="ORF">GSCOC_T00018971001</name>
</gene>
<evidence type="ECO:0000313" key="1">
    <source>
        <dbReference type="EMBL" id="CDP16569.1"/>
    </source>
</evidence>
<dbReference type="PANTHER" id="PTHR31384">
    <property type="entry name" value="AUXIN RESPONSE FACTOR 4-RELATED"/>
    <property type="match status" value="1"/>
</dbReference>
<sequence>MGFFIFFLSSCIYIYLSKCFISNFCFQIHTKFSWVEASTNQVADQAMPVYNLPWKILCRVINVQLKAEPDTDEVFALVTLMPEPDVSLHMEPLPPPPLRFHLHSFCKTFPASDTSTHG</sequence>
<dbReference type="STRING" id="49390.A0A068V7T7"/>
<reference evidence="2" key="1">
    <citation type="journal article" date="2014" name="Science">
        <title>The coffee genome provides insight into the convergent evolution of caffeine biosynthesis.</title>
        <authorList>
            <person name="Denoeud F."/>
            <person name="Carretero-Paulet L."/>
            <person name="Dereeper A."/>
            <person name="Droc G."/>
            <person name="Guyot R."/>
            <person name="Pietrella M."/>
            <person name="Zheng C."/>
            <person name="Alberti A."/>
            <person name="Anthony F."/>
            <person name="Aprea G."/>
            <person name="Aury J.M."/>
            <person name="Bento P."/>
            <person name="Bernard M."/>
            <person name="Bocs S."/>
            <person name="Campa C."/>
            <person name="Cenci A."/>
            <person name="Combes M.C."/>
            <person name="Crouzillat D."/>
            <person name="Da Silva C."/>
            <person name="Daddiego L."/>
            <person name="De Bellis F."/>
            <person name="Dussert S."/>
            <person name="Garsmeur O."/>
            <person name="Gayraud T."/>
            <person name="Guignon V."/>
            <person name="Jahn K."/>
            <person name="Jamilloux V."/>
            <person name="Joet T."/>
            <person name="Labadie K."/>
            <person name="Lan T."/>
            <person name="Leclercq J."/>
            <person name="Lepelley M."/>
            <person name="Leroy T."/>
            <person name="Li L.T."/>
            <person name="Librado P."/>
            <person name="Lopez L."/>
            <person name="Munoz A."/>
            <person name="Noel B."/>
            <person name="Pallavicini A."/>
            <person name="Perrotta G."/>
            <person name="Poncet V."/>
            <person name="Pot D."/>
            <person name="Priyono X."/>
            <person name="Rigoreau M."/>
            <person name="Rouard M."/>
            <person name="Rozas J."/>
            <person name="Tranchant-Dubreuil C."/>
            <person name="VanBuren R."/>
            <person name="Zhang Q."/>
            <person name="Andrade A.C."/>
            <person name="Argout X."/>
            <person name="Bertrand B."/>
            <person name="de Kochko A."/>
            <person name="Graziosi G."/>
            <person name="Henry R.J."/>
            <person name="Jayarama X."/>
            <person name="Ming R."/>
            <person name="Nagai C."/>
            <person name="Rounsley S."/>
            <person name="Sankoff D."/>
            <person name="Giuliano G."/>
            <person name="Albert V.A."/>
            <person name="Wincker P."/>
            <person name="Lashermes P."/>
        </authorList>
    </citation>
    <scope>NUCLEOTIDE SEQUENCE [LARGE SCALE GENOMIC DNA]</scope>
    <source>
        <strain evidence="2">cv. DH200-94</strain>
    </source>
</reference>
<dbReference type="PhylomeDB" id="A0A068V7T7"/>